<organism evidence="1 2">
    <name type="scientific">Avena sativa</name>
    <name type="common">Oat</name>
    <dbReference type="NCBI Taxonomy" id="4498"/>
    <lineage>
        <taxon>Eukaryota</taxon>
        <taxon>Viridiplantae</taxon>
        <taxon>Streptophyta</taxon>
        <taxon>Embryophyta</taxon>
        <taxon>Tracheophyta</taxon>
        <taxon>Spermatophyta</taxon>
        <taxon>Magnoliopsida</taxon>
        <taxon>Liliopsida</taxon>
        <taxon>Poales</taxon>
        <taxon>Poaceae</taxon>
        <taxon>BOP clade</taxon>
        <taxon>Pooideae</taxon>
        <taxon>Poodae</taxon>
        <taxon>Poeae</taxon>
        <taxon>Poeae Chloroplast Group 1 (Aveneae type)</taxon>
        <taxon>Aveninae</taxon>
        <taxon>Avena</taxon>
    </lineage>
</organism>
<dbReference type="Proteomes" id="UP001732700">
    <property type="component" value="Chromosome 3D"/>
</dbReference>
<evidence type="ECO:0000313" key="2">
    <source>
        <dbReference type="Proteomes" id="UP001732700"/>
    </source>
</evidence>
<reference evidence="1" key="2">
    <citation type="submission" date="2025-09" db="UniProtKB">
        <authorList>
            <consortium name="EnsemblPlants"/>
        </authorList>
    </citation>
    <scope>IDENTIFICATION</scope>
</reference>
<reference evidence="1" key="1">
    <citation type="submission" date="2021-05" db="EMBL/GenBank/DDBJ databases">
        <authorList>
            <person name="Scholz U."/>
            <person name="Mascher M."/>
            <person name="Fiebig A."/>
        </authorList>
    </citation>
    <scope>NUCLEOTIDE SEQUENCE [LARGE SCALE GENOMIC DNA]</scope>
</reference>
<accession>A0ACD5W186</accession>
<name>A0ACD5W186_AVESA</name>
<sequence length="352" mass="40859">MLTEQLEEDEDLGLDDQRKNRRNGRKRTRMHNMYDRANKPPVPVSFNEKGQPDGDNASEFSNFIATLVETHIPLRHEDWRLVDVEKKTALLATLRKYYVVDDKLKDYVMGSAHKKWQDSKADLKQKFFKPEETDEEIYALIRIKDNRVSEDDCEWLVRFWRSEEAEKRSEQGKRNRSEQKVLHKSGSKSHDRVTTEMHKEKVYAPHRDEVFIRTHMSKKGTPLNAETTNVIKDIRDAIEDHPELLEKSIQQGDILSHVLGKERNGYVRCIGLGPTAGTLGIQGAQKLKSTKLQMAELEAEKAREANELLRDHIGEFREDTKAQMDALMEEMAELRRMLSKSIAGNNNSMHTY</sequence>
<proteinExistence type="predicted"/>
<evidence type="ECO:0000313" key="1">
    <source>
        <dbReference type="EnsemblPlants" id="AVESA.00010b.r2.3DG0535450.1.CDS"/>
    </source>
</evidence>
<dbReference type="EnsemblPlants" id="AVESA.00010b.r2.3DG0535450.1">
    <property type="protein sequence ID" value="AVESA.00010b.r2.3DG0535450.1.CDS"/>
    <property type="gene ID" value="AVESA.00010b.r2.3DG0535450"/>
</dbReference>
<protein>
    <submittedName>
        <fullName evidence="1">Uncharacterized protein</fullName>
    </submittedName>
</protein>
<keyword evidence="2" id="KW-1185">Reference proteome</keyword>